<keyword evidence="1" id="KW-0697">Rotamase</keyword>
<dbReference type="InterPro" id="IPR008881">
    <property type="entry name" value="Trigger_fac_ribosome-bd_bac"/>
</dbReference>
<reference evidence="5 6" key="1">
    <citation type="journal article" date="2016" name="Nat. Commun.">
        <title>Thousands of microbial genomes shed light on interconnected biogeochemical processes in an aquifer system.</title>
        <authorList>
            <person name="Anantharaman K."/>
            <person name="Brown C.T."/>
            <person name="Hug L.A."/>
            <person name="Sharon I."/>
            <person name="Castelle C.J."/>
            <person name="Probst A.J."/>
            <person name="Thomas B.C."/>
            <person name="Singh A."/>
            <person name="Wilkins M.J."/>
            <person name="Karaoz U."/>
            <person name="Brodie E.L."/>
            <person name="Williams K.H."/>
            <person name="Hubbard S.S."/>
            <person name="Banfield J.F."/>
        </authorList>
    </citation>
    <scope>NUCLEOTIDE SEQUENCE [LARGE SCALE GENOMIC DNA]</scope>
</reference>
<evidence type="ECO:0000259" key="3">
    <source>
        <dbReference type="Pfam" id="PF05697"/>
    </source>
</evidence>
<dbReference type="EMBL" id="MGAG01000023">
    <property type="protein sequence ID" value="OGK40609.1"/>
    <property type="molecule type" value="Genomic_DNA"/>
</dbReference>
<dbReference type="Gene3D" id="1.10.3120.10">
    <property type="entry name" value="Trigger factor, C-terminal domain"/>
    <property type="match status" value="1"/>
</dbReference>
<evidence type="ECO:0000256" key="1">
    <source>
        <dbReference type="ARBA" id="ARBA00023110"/>
    </source>
</evidence>
<gene>
    <name evidence="5" type="ORF">A2954_00335</name>
</gene>
<dbReference type="Pfam" id="PF05698">
    <property type="entry name" value="Trigger_C"/>
    <property type="match status" value="1"/>
</dbReference>
<dbReference type="InterPro" id="IPR008880">
    <property type="entry name" value="Trigger_fac_C"/>
</dbReference>
<sequence>MYTHTLKKLVKNTSEITVDIDKESIEKEYKITFLKLLQNFEMPGFRKGKVPANIAEKHIKKEAVYEELIRTLIPNIYSEIIKKESVKPVLQPKVDLIKANEKEDWQIKITVAEKPSVELGNYKEAIKKIKAEQKKDEIWTPGKQSSKSDDSEKEKSKKKQELLNLILSAILNETKCEISDLIIEEELNQRLANLLTEIQKIGLTVDAYLKSKNLTKEELNKRYKSEIEQTYKLEFILAELADKENIKVENSDLEKLFSSISDPKEKEAAKANSYFYASVLRKQKTLDYLLGL</sequence>
<keyword evidence="2" id="KW-0413">Isomerase</keyword>
<dbReference type="GO" id="GO:0003755">
    <property type="term" value="F:peptidyl-prolyl cis-trans isomerase activity"/>
    <property type="evidence" value="ECO:0007669"/>
    <property type="project" value="UniProtKB-KW"/>
</dbReference>
<proteinExistence type="predicted"/>
<dbReference type="Pfam" id="PF05697">
    <property type="entry name" value="Trigger_N"/>
    <property type="match status" value="1"/>
</dbReference>
<comment type="caution">
    <text evidence="5">The sequence shown here is derived from an EMBL/GenBank/DDBJ whole genome shotgun (WGS) entry which is preliminary data.</text>
</comment>
<dbReference type="Gene3D" id="3.30.70.1050">
    <property type="entry name" value="Trigger factor ribosome-binding domain"/>
    <property type="match status" value="1"/>
</dbReference>
<protein>
    <submittedName>
        <fullName evidence="5">Uncharacterized protein</fullName>
    </submittedName>
</protein>
<feature type="domain" description="Trigger factor ribosome-binding bacterial" evidence="3">
    <location>
        <begin position="5"/>
        <end position="136"/>
    </location>
</feature>
<dbReference type="SUPFAM" id="SSF109998">
    <property type="entry name" value="Triger factor/SurA peptide-binding domain-like"/>
    <property type="match status" value="1"/>
</dbReference>
<evidence type="ECO:0000259" key="4">
    <source>
        <dbReference type="Pfam" id="PF05698"/>
    </source>
</evidence>
<dbReference type="GO" id="GO:0015031">
    <property type="term" value="P:protein transport"/>
    <property type="evidence" value="ECO:0007669"/>
    <property type="project" value="InterPro"/>
</dbReference>
<dbReference type="InterPro" id="IPR037041">
    <property type="entry name" value="Trigger_fac_C_sf"/>
</dbReference>
<dbReference type="InterPro" id="IPR027304">
    <property type="entry name" value="Trigger_fact/SurA_dom_sf"/>
</dbReference>
<accession>A0A1F7IB83</accession>
<dbReference type="AlphaFoldDB" id="A0A1F7IB83"/>
<dbReference type="Proteomes" id="UP000177698">
    <property type="component" value="Unassembled WGS sequence"/>
</dbReference>
<feature type="domain" description="Trigger factor C-terminal" evidence="4">
    <location>
        <begin position="144"/>
        <end position="275"/>
    </location>
</feature>
<name>A0A1F7IB83_9BACT</name>
<evidence type="ECO:0000313" key="6">
    <source>
        <dbReference type="Proteomes" id="UP000177698"/>
    </source>
</evidence>
<dbReference type="GO" id="GO:0006457">
    <property type="term" value="P:protein folding"/>
    <property type="evidence" value="ECO:0007669"/>
    <property type="project" value="InterPro"/>
</dbReference>
<organism evidence="5 6">
    <name type="scientific">Candidatus Roizmanbacteria bacterium RIFCSPLOWO2_01_FULL_37_12</name>
    <dbReference type="NCBI Taxonomy" id="1802056"/>
    <lineage>
        <taxon>Bacteria</taxon>
        <taxon>Candidatus Roizmaniibacteriota</taxon>
    </lineage>
</organism>
<dbReference type="STRING" id="1802056.A2954_00335"/>
<evidence type="ECO:0000313" key="5">
    <source>
        <dbReference type="EMBL" id="OGK40609.1"/>
    </source>
</evidence>
<dbReference type="SUPFAM" id="SSF102735">
    <property type="entry name" value="Trigger factor ribosome-binding domain"/>
    <property type="match status" value="1"/>
</dbReference>
<evidence type="ECO:0000256" key="2">
    <source>
        <dbReference type="ARBA" id="ARBA00023235"/>
    </source>
</evidence>
<dbReference type="InterPro" id="IPR036611">
    <property type="entry name" value="Trigger_fac_ribosome-bd_sf"/>
</dbReference>